<dbReference type="PANTHER" id="PTHR42703:SF1">
    <property type="entry name" value="NA(+)_H(+) ANTIPORTER SUBUNIT D1"/>
    <property type="match status" value="1"/>
</dbReference>
<feature type="transmembrane region" description="Helical" evidence="8">
    <location>
        <begin position="38"/>
        <end position="57"/>
    </location>
</feature>
<dbReference type="InterPro" id="IPR050586">
    <property type="entry name" value="CPA3_Na-H_Antiporter_D"/>
</dbReference>
<feature type="transmembrane region" description="Helical" evidence="8">
    <location>
        <begin position="337"/>
        <end position="355"/>
    </location>
</feature>
<organism evidence="10 11">
    <name type="scientific">Alteromonas sediminis</name>
    <dbReference type="NCBI Taxonomy" id="2259342"/>
    <lineage>
        <taxon>Bacteria</taxon>
        <taxon>Pseudomonadati</taxon>
        <taxon>Pseudomonadota</taxon>
        <taxon>Gammaproteobacteria</taxon>
        <taxon>Alteromonadales</taxon>
        <taxon>Alteromonadaceae</taxon>
        <taxon>Alteromonas/Salinimonas group</taxon>
        <taxon>Alteromonas</taxon>
    </lineage>
</organism>
<feature type="transmembrane region" description="Helical" evidence="8">
    <location>
        <begin position="238"/>
        <end position="261"/>
    </location>
</feature>
<protein>
    <submittedName>
        <fullName evidence="10">Monovalent cation/H+ antiporter subunit D</fullName>
    </submittedName>
</protein>
<dbReference type="GO" id="GO:0005886">
    <property type="term" value="C:plasma membrane"/>
    <property type="evidence" value="ECO:0007669"/>
    <property type="project" value="UniProtKB-SubCell"/>
</dbReference>
<comment type="subcellular location">
    <subcellularLocation>
        <location evidence="1">Cell membrane</location>
        <topology evidence="1">Multi-pass membrane protein</topology>
    </subcellularLocation>
    <subcellularLocation>
        <location evidence="7">Membrane</location>
        <topology evidence="7">Multi-pass membrane protein</topology>
    </subcellularLocation>
</comment>
<evidence type="ECO:0000256" key="7">
    <source>
        <dbReference type="RuleBase" id="RU000320"/>
    </source>
</evidence>
<feature type="domain" description="NADH:quinone oxidoreductase/Mrp antiporter transmembrane" evidence="9">
    <location>
        <begin position="130"/>
        <end position="428"/>
    </location>
</feature>
<evidence type="ECO:0000256" key="5">
    <source>
        <dbReference type="ARBA" id="ARBA00022989"/>
    </source>
</evidence>
<dbReference type="PRINTS" id="PR01437">
    <property type="entry name" value="NUOXDRDTASE4"/>
</dbReference>
<dbReference type="InterPro" id="IPR003918">
    <property type="entry name" value="NADH_UbQ_OxRdtase"/>
</dbReference>
<keyword evidence="5 8" id="KW-1133">Transmembrane helix</keyword>
<dbReference type="AlphaFoldDB" id="A0A3N5ZBL8"/>
<evidence type="ECO:0000313" key="11">
    <source>
        <dbReference type="Proteomes" id="UP000275281"/>
    </source>
</evidence>
<keyword evidence="4 7" id="KW-0812">Transmembrane</keyword>
<feature type="transmembrane region" description="Helical" evidence="8">
    <location>
        <begin position="111"/>
        <end position="129"/>
    </location>
</feature>
<evidence type="ECO:0000256" key="6">
    <source>
        <dbReference type="ARBA" id="ARBA00023136"/>
    </source>
</evidence>
<gene>
    <name evidence="10" type="ORF">DRW07_05695</name>
</gene>
<dbReference type="OrthoDB" id="9768329at2"/>
<reference evidence="10 11" key="1">
    <citation type="submission" date="2018-11" db="EMBL/GenBank/DDBJ databases">
        <authorList>
            <person name="Ye M.-Q."/>
            <person name="Du Z.-J."/>
        </authorList>
    </citation>
    <scope>NUCLEOTIDE SEQUENCE [LARGE SCALE GENOMIC DNA]</scope>
    <source>
        <strain evidence="10 11">U0105</strain>
    </source>
</reference>
<evidence type="ECO:0000313" key="10">
    <source>
        <dbReference type="EMBL" id="RPJ67038.1"/>
    </source>
</evidence>
<feature type="transmembrane region" description="Helical" evidence="8">
    <location>
        <begin position="77"/>
        <end position="99"/>
    </location>
</feature>
<evidence type="ECO:0000256" key="4">
    <source>
        <dbReference type="ARBA" id="ARBA00022692"/>
    </source>
</evidence>
<feature type="transmembrane region" description="Helical" evidence="8">
    <location>
        <begin position="307"/>
        <end position="325"/>
    </location>
</feature>
<accession>A0A3N5ZBL8</accession>
<sequence length="508" mass="54339">MTMHLSILPILIPMVGGLLMLLPPFIGAERYNARRAATTVITLAHLFTSIWLVYTIVNQGPMMYAVGDWQPPFGIILYADLLSAMLVLLTSVLALGISLYSFAGTDREGRYFHPLVQFQIVGICGAFLTNDLFNLFVFFEVLLIASYALMIHGGGKQRTAANVHYVILNLIGSSVFLISLGTLYGTTGTLNIAHMSLRVAELSDSQALIAQAGASLLLIVFGLKSAMLPLHFWLPRTYAAATAPVAALFAIMTKVGVYCIFRVYTIIFGDNAGELANLIDSLIWPLAILTLIVGTIGALASPSLRTLAGNLVVVSVGTLLLAFAIRTPEATAAGLLYLVHSTLITGALFLIAEMLGQQRGKALDRFVVARKLHQPALLGALFFIAALSVAGLPPFSGFLGKLVIMQSVTLNQDKIWVWSLVLISSLLTIVALSRAGTTLFWRHAPNSGIDGEGAVSRWQISGVVLLLAASVSLVIFGAAMLEYTTNAATQLHNLNGLLNIMNLTGGGQ</sequence>
<dbReference type="GO" id="GO:0008137">
    <property type="term" value="F:NADH dehydrogenase (ubiquinone) activity"/>
    <property type="evidence" value="ECO:0007669"/>
    <property type="project" value="InterPro"/>
</dbReference>
<feature type="transmembrane region" description="Helical" evidence="8">
    <location>
        <begin position="6"/>
        <end position="26"/>
    </location>
</feature>
<feature type="transmembrane region" description="Helical" evidence="8">
    <location>
        <begin position="135"/>
        <end position="153"/>
    </location>
</feature>
<dbReference type="EMBL" id="RPOK01000002">
    <property type="protein sequence ID" value="RPJ67038.1"/>
    <property type="molecule type" value="Genomic_DNA"/>
</dbReference>
<dbReference type="Pfam" id="PF00361">
    <property type="entry name" value="Proton_antipo_M"/>
    <property type="match status" value="1"/>
</dbReference>
<feature type="transmembrane region" description="Helical" evidence="8">
    <location>
        <begin position="281"/>
        <end position="300"/>
    </location>
</feature>
<keyword evidence="6 8" id="KW-0472">Membrane</keyword>
<evidence type="ECO:0000259" key="9">
    <source>
        <dbReference type="Pfam" id="PF00361"/>
    </source>
</evidence>
<name>A0A3N5ZBL8_9ALTE</name>
<evidence type="ECO:0000256" key="2">
    <source>
        <dbReference type="ARBA" id="ARBA00005346"/>
    </source>
</evidence>
<evidence type="ECO:0000256" key="1">
    <source>
        <dbReference type="ARBA" id="ARBA00004651"/>
    </source>
</evidence>
<feature type="transmembrane region" description="Helical" evidence="8">
    <location>
        <begin position="376"/>
        <end position="395"/>
    </location>
</feature>
<dbReference type="InterPro" id="IPR001750">
    <property type="entry name" value="ND/Mrp_TM"/>
</dbReference>
<evidence type="ECO:0000256" key="8">
    <source>
        <dbReference type="SAM" id="Phobius"/>
    </source>
</evidence>
<dbReference type="RefSeq" id="WP_124026943.1">
    <property type="nucleotide sequence ID" value="NZ_JBHRSN010000015.1"/>
</dbReference>
<feature type="transmembrane region" description="Helical" evidence="8">
    <location>
        <begin position="165"/>
        <end position="187"/>
    </location>
</feature>
<feature type="transmembrane region" description="Helical" evidence="8">
    <location>
        <begin position="462"/>
        <end position="481"/>
    </location>
</feature>
<comment type="similarity">
    <text evidence="2">Belongs to the CPA3 antiporters (TC 2.A.63) subunit D family.</text>
</comment>
<feature type="transmembrane region" description="Helical" evidence="8">
    <location>
        <begin position="207"/>
        <end position="226"/>
    </location>
</feature>
<comment type="caution">
    <text evidence="10">The sequence shown here is derived from an EMBL/GenBank/DDBJ whole genome shotgun (WGS) entry which is preliminary data.</text>
</comment>
<dbReference type="PANTHER" id="PTHR42703">
    <property type="entry name" value="NADH DEHYDROGENASE"/>
    <property type="match status" value="1"/>
</dbReference>
<feature type="transmembrane region" description="Helical" evidence="8">
    <location>
        <begin position="415"/>
        <end position="441"/>
    </location>
</feature>
<evidence type="ECO:0000256" key="3">
    <source>
        <dbReference type="ARBA" id="ARBA00022475"/>
    </source>
</evidence>
<dbReference type="NCBIfam" id="NF009309">
    <property type="entry name" value="PRK12666.1"/>
    <property type="match status" value="1"/>
</dbReference>
<dbReference type="GO" id="GO:0042773">
    <property type="term" value="P:ATP synthesis coupled electron transport"/>
    <property type="evidence" value="ECO:0007669"/>
    <property type="project" value="InterPro"/>
</dbReference>
<proteinExistence type="inferred from homology"/>
<keyword evidence="11" id="KW-1185">Reference proteome</keyword>
<dbReference type="Proteomes" id="UP000275281">
    <property type="component" value="Unassembled WGS sequence"/>
</dbReference>
<keyword evidence="3" id="KW-1003">Cell membrane</keyword>